<dbReference type="KEGG" id="atl:Athai_02780"/>
<protein>
    <submittedName>
        <fullName evidence="2">Uncharacterized protein</fullName>
    </submittedName>
</protein>
<evidence type="ECO:0000256" key="1">
    <source>
        <dbReference type="SAM" id="MobiDB-lite"/>
    </source>
</evidence>
<dbReference type="RefSeq" id="WP_203959774.1">
    <property type="nucleotide sequence ID" value="NZ_AP023355.1"/>
</dbReference>
<sequence>MALRFGYTLMRVRPADDGTHYDDVAVEEFSVDSDDELRERKLALHDWATARLADLRPELSLFYAVYSTLDEDGNTGWPFGTEHIVWDETHEVVPSRWELQRRGTSSHQDVLPPTSAEPVAAIG</sequence>
<dbReference type="EMBL" id="AP023355">
    <property type="protein sequence ID" value="BCJ32775.1"/>
    <property type="molecule type" value="Genomic_DNA"/>
</dbReference>
<evidence type="ECO:0000313" key="2">
    <source>
        <dbReference type="EMBL" id="BCJ32775.1"/>
    </source>
</evidence>
<accession>A0A7R7DJG6</accession>
<name>A0A7R7DJG6_9ACTN</name>
<dbReference type="Proteomes" id="UP000611640">
    <property type="component" value="Chromosome"/>
</dbReference>
<reference evidence="2 3" key="1">
    <citation type="submission" date="2020-08" db="EMBL/GenBank/DDBJ databases">
        <title>Whole genome shotgun sequence of Actinocatenispora thailandica NBRC 105041.</title>
        <authorList>
            <person name="Komaki H."/>
            <person name="Tamura T."/>
        </authorList>
    </citation>
    <scope>NUCLEOTIDE SEQUENCE [LARGE SCALE GENOMIC DNA]</scope>
    <source>
        <strain evidence="2 3">NBRC 105041</strain>
    </source>
</reference>
<keyword evidence="3" id="KW-1185">Reference proteome</keyword>
<proteinExistence type="predicted"/>
<dbReference type="AlphaFoldDB" id="A0A7R7DJG6"/>
<gene>
    <name evidence="2" type="ORF">Athai_02780</name>
</gene>
<evidence type="ECO:0000313" key="3">
    <source>
        <dbReference type="Proteomes" id="UP000611640"/>
    </source>
</evidence>
<feature type="region of interest" description="Disordered" evidence="1">
    <location>
        <begin position="100"/>
        <end position="123"/>
    </location>
</feature>
<organism evidence="2 3">
    <name type="scientific">Actinocatenispora thailandica</name>
    <dbReference type="NCBI Taxonomy" id="227318"/>
    <lineage>
        <taxon>Bacteria</taxon>
        <taxon>Bacillati</taxon>
        <taxon>Actinomycetota</taxon>
        <taxon>Actinomycetes</taxon>
        <taxon>Micromonosporales</taxon>
        <taxon>Micromonosporaceae</taxon>
        <taxon>Actinocatenispora</taxon>
    </lineage>
</organism>